<accession>A0A2P6PUG2</accession>
<gene>
    <name evidence="1" type="ORF">RchiOBHm_Chr6g0284921</name>
</gene>
<dbReference type="AlphaFoldDB" id="A0A2P6PUG2"/>
<evidence type="ECO:0000313" key="2">
    <source>
        <dbReference type="Proteomes" id="UP000238479"/>
    </source>
</evidence>
<organism evidence="1 2">
    <name type="scientific">Rosa chinensis</name>
    <name type="common">China rose</name>
    <dbReference type="NCBI Taxonomy" id="74649"/>
    <lineage>
        <taxon>Eukaryota</taxon>
        <taxon>Viridiplantae</taxon>
        <taxon>Streptophyta</taxon>
        <taxon>Embryophyta</taxon>
        <taxon>Tracheophyta</taxon>
        <taxon>Spermatophyta</taxon>
        <taxon>Magnoliopsida</taxon>
        <taxon>eudicotyledons</taxon>
        <taxon>Gunneridae</taxon>
        <taxon>Pentapetalae</taxon>
        <taxon>rosids</taxon>
        <taxon>fabids</taxon>
        <taxon>Rosales</taxon>
        <taxon>Rosaceae</taxon>
        <taxon>Rosoideae</taxon>
        <taxon>Rosoideae incertae sedis</taxon>
        <taxon>Rosa</taxon>
    </lineage>
</organism>
<name>A0A2P6PUG2_ROSCH</name>
<reference evidence="1 2" key="1">
    <citation type="journal article" date="2018" name="Nat. Genet.">
        <title>The Rosa genome provides new insights in the design of modern roses.</title>
        <authorList>
            <person name="Bendahmane M."/>
        </authorList>
    </citation>
    <scope>NUCLEOTIDE SEQUENCE [LARGE SCALE GENOMIC DNA]</scope>
    <source>
        <strain evidence="2">cv. Old Blush</strain>
    </source>
</reference>
<dbReference type="Gramene" id="PRQ25554">
    <property type="protein sequence ID" value="PRQ25554"/>
    <property type="gene ID" value="RchiOBHm_Chr6g0284921"/>
</dbReference>
<keyword evidence="2" id="KW-1185">Reference proteome</keyword>
<evidence type="ECO:0000313" key="1">
    <source>
        <dbReference type="EMBL" id="PRQ25554.1"/>
    </source>
</evidence>
<sequence length="49" mass="5249">MVSKTAPCKERASWEIREARVFSFDDIAVVVSTCGDESADGLEVTIGGD</sequence>
<comment type="caution">
    <text evidence="1">The sequence shown here is derived from an EMBL/GenBank/DDBJ whole genome shotgun (WGS) entry which is preliminary data.</text>
</comment>
<dbReference type="EMBL" id="PDCK01000044">
    <property type="protein sequence ID" value="PRQ25554.1"/>
    <property type="molecule type" value="Genomic_DNA"/>
</dbReference>
<protein>
    <submittedName>
        <fullName evidence="1">Uncharacterized protein</fullName>
    </submittedName>
</protein>
<dbReference type="Proteomes" id="UP000238479">
    <property type="component" value="Chromosome 6"/>
</dbReference>
<proteinExistence type="predicted"/>